<evidence type="ECO:0000256" key="1">
    <source>
        <dbReference type="ARBA" id="ARBA00006484"/>
    </source>
</evidence>
<dbReference type="SUPFAM" id="SSF51735">
    <property type="entry name" value="NAD(P)-binding Rossmann-fold domains"/>
    <property type="match status" value="1"/>
</dbReference>
<comment type="caution">
    <text evidence="5">The sequence shown here is derived from an EMBL/GenBank/DDBJ whole genome shotgun (WGS) entry which is preliminary data.</text>
</comment>
<dbReference type="InterPro" id="IPR020904">
    <property type="entry name" value="Sc_DH/Rdtase_CS"/>
</dbReference>
<dbReference type="PRINTS" id="PR00081">
    <property type="entry name" value="GDHRDH"/>
</dbReference>
<dbReference type="Pfam" id="PF13561">
    <property type="entry name" value="adh_short_C2"/>
    <property type="match status" value="1"/>
</dbReference>
<dbReference type="NCBIfam" id="NF005559">
    <property type="entry name" value="PRK07231.1"/>
    <property type="match status" value="1"/>
</dbReference>
<protein>
    <submittedName>
        <fullName evidence="5">3-oxoacyl-ACP reductase FabG</fullName>
        <ecNumber evidence="5">1.1.1.100</ecNumber>
    </submittedName>
</protein>
<feature type="domain" description="Ketoreductase" evidence="4">
    <location>
        <begin position="6"/>
        <end position="184"/>
    </location>
</feature>
<dbReference type="Proteomes" id="UP001623041">
    <property type="component" value="Unassembled WGS sequence"/>
</dbReference>
<dbReference type="PANTHER" id="PTHR24321">
    <property type="entry name" value="DEHYDROGENASES, SHORT CHAIN"/>
    <property type="match status" value="1"/>
</dbReference>
<keyword evidence="2 5" id="KW-0560">Oxidoreductase</keyword>
<evidence type="ECO:0000256" key="3">
    <source>
        <dbReference type="ARBA" id="ARBA00023027"/>
    </source>
</evidence>
<dbReference type="PRINTS" id="PR00080">
    <property type="entry name" value="SDRFAMILY"/>
</dbReference>
<dbReference type="RefSeq" id="WP_406579192.1">
    <property type="nucleotide sequence ID" value="NZ_JBJHQH010000002.1"/>
</dbReference>
<dbReference type="EMBL" id="JBJHQH010000002">
    <property type="protein sequence ID" value="MFK9090501.1"/>
    <property type="molecule type" value="Genomic_DNA"/>
</dbReference>
<evidence type="ECO:0000313" key="6">
    <source>
        <dbReference type="Proteomes" id="UP001623041"/>
    </source>
</evidence>
<dbReference type="PANTHER" id="PTHR24321:SF8">
    <property type="entry name" value="ESTRADIOL 17-BETA-DEHYDROGENASE 8-RELATED"/>
    <property type="match status" value="1"/>
</dbReference>
<keyword evidence="3" id="KW-0520">NAD</keyword>
<gene>
    <name evidence="5" type="primary">fabG</name>
    <name evidence="5" type="ORF">ACJEBI_03240</name>
</gene>
<dbReference type="Gene3D" id="3.40.50.720">
    <property type="entry name" value="NAD(P)-binding Rossmann-like Domain"/>
    <property type="match status" value="1"/>
</dbReference>
<dbReference type="InterPro" id="IPR002347">
    <property type="entry name" value="SDR_fam"/>
</dbReference>
<evidence type="ECO:0000259" key="4">
    <source>
        <dbReference type="SMART" id="SM00822"/>
    </source>
</evidence>
<dbReference type="SMART" id="SM00822">
    <property type="entry name" value="PKS_KR"/>
    <property type="match status" value="1"/>
</dbReference>
<dbReference type="NCBIfam" id="NF004198">
    <property type="entry name" value="PRK05653.1-3"/>
    <property type="match status" value="1"/>
</dbReference>
<organism evidence="5 6">
    <name type="scientific">Bacillus salipaludis</name>
    <dbReference type="NCBI Taxonomy" id="2547811"/>
    <lineage>
        <taxon>Bacteria</taxon>
        <taxon>Bacillati</taxon>
        <taxon>Bacillota</taxon>
        <taxon>Bacilli</taxon>
        <taxon>Bacillales</taxon>
        <taxon>Bacillaceae</taxon>
        <taxon>Bacillus</taxon>
    </lineage>
</organism>
<evidence type="ECO:0000313" key="5">
    <source>
        <dbReference type="EMBL" id="MFK9090501.1"/>
    </source>
</evidence>
<proteinExistence type="inferred from homology"/>
<sequence>MKLEGKVAIITGGANGIGKITAKKFLQEGAKVVISDLNPEAGNAAVKELEKYGPISFIQGNVTETRQIQLVVKETMDMYGRVDILVNNAGITIDGLLTKMDEESWEKVISVNLTGVFKCTKEVVPIMIEQGEGVILNASSVVGIHGNIGQTNYAATKAGVIGLTKSWAKEFGPKGIRVNAVAPGFIVTDMTAKVPQKILDLMEAKTPLRKLGKPEDIASAYVFLASDDASFINGTILSVDGGLVI</sequence>
<comment type="similarity">
    <text evidence="1">Belongs to the short-chain dehydrogenases/reductases (SDR) family.</text>
</comment>
<accession>A0ABW8RE87</accession>
<dbReference type="GO" id="GO:0004316">
    <property type="term" value="F:3-oxoacyl-[acyl-carrier-protein] reductase (NADPH) activity"/>
    <property type="evidence" value="ECO:0007669"/>
    <property type="project" value="UniProtKB-EC"/>
</dbReference>
<evidence type="ECO:0000256" key="2">
    <source>
        <dbReference type="ARBA" id="ARBA00023002"/>
    </source>
</evidence>
<dbReference type="InterPro" id="IPR057326">
    <property type="entry name" value="KR_dom"/>
</dbReference>
<dbReference type="EC" id="1.1.1.100" evidence="5"/>
<name>A0ABW8RE87_9BACI</name>
<dbReference type="InterPro" id="IPR036291">
    <property type="entry name" value="NAD(P)-bd_dom_sf"/>
</dbReference>
<keyword evidence="6" id="KW-1185">Reference proteome</keyword>
<reference evidence="5 6" key="1">
    <citation type="submission" date="2024-11" db="EMBL/GenBank/DDBJ databases">
        <authorList>
            <person name="Lucas J.A."/>
        </authorList>
    </citation>
    <scope>NUCLEOTIDE SEQUENCE [LARGE SCALE GENOMIC DNA]</scope>
    <source>
        <strain evidence="5 6">Z 5.4</strain>
    </source>
</reference>
<dbReference type="NCBIfam" id="NF009466">
    <property type="entry name" value="PRK12826.1-2"/>
    <property type="match status" value="1"/>
</dbReference>
<dbReference type="CDD" id="cd05333">
    <property type="entry name" value="BKR_SDR_c"/>
    <property type="match status" value="1"/>
</dbReference>
<dbReference type="PROSITE" id="PS00061">
    <property type="entry name" value="ADH_SHORT"/>
    <property type="match status" value="1"/>
</dbReference>